<evidence type="ECO:0000259" key="1">
    <source>
        <dbReference type="Pfam" id="PF02129"/>
    </source>
</evidence>
<dbReference type="GO" id="GO:0016787">
    <property type="term" value="F:hydrolase activity"/>
    <property type="evidence" value="ECO:0007669"/>
    <property type="project" value="InterPro"/>
</dbReference>
<dbReference type="STRING" id="945553.A0A0D2PH76"/>
<dbReference type="SUPFAM" id="SSF53474">
    <property type="entry name" value="alpha/beta-Hydrolases"/>
    <property type="match status" value="1"/>
</dbReference>
<dbReference type="Pfam" id="PF02129">
    <property type="entry name" value="Peptidase_S15"/>
    <property type="match status" value="1"/>
</dbReference>
<dbReference type="OrthoDB" id="10260961at2759"/>
<keyword evidence="3" id="KW-1185">Reference proteome</keyword>
<proteinExistence type="predicted"/>
<evidence type="ECO:0000313" key="3">
    <source>
        <dbReference type="Proteomes" id="UP000054270"/>
    </source>
</evidence>
<dbReference type="InterPro" id="IPR000383">
    <property type="entry name" value="Xaa-Pro-like_dom"/>
</dbReference>
<protein>
    <recommendedName>
        <fullName evidence="1">Xaa-Pro dipeptidyl-peptidase-like domain-containing protein</fullName>
    </recommendedName>
</protein>
<dbReference type="Proteomes" id="UP000054270">
    <property type="component" value="Unassembled WGS sequence"/>
</dbReference>
<dbReference type="EMBL" id="KN817577">
    <property type="protein sequence ID" value="KJA19450.1"/>
    <property type="molecule type" value="Genomic_DNA"/>
</dbReference>
<organism evidence="2 3">
    <name type="scientific">Hypholoma sublateritium (strain FD-334 SS-4)</name>
    <dbReference type="NCBI Taxonomy" id="945553"/>
    <lineage>
        <taxon>Eukaryota</taxon>
        <taxon>Fungi</taxon>
        <taxon>Dikarya</taxon>
        <taxon>Basidiomycota</taxon>
        <taxon>Agaricomycotina</taxon>
        <taxon>Agaricomycetes</taxon>
        <taxon>Agaricomycetidae</taxon>
        <taxon>Agaricales</taxon>
        <taxon>Agaricineae</taxon>
        <taxon>Strophariaceae</taxon>
        <taxon>Hypholoma</taxon>
    </lineage>
</organism>
<name>A0A0D2PH76_HYPSF</name>
<dbReference type="InterPro" id="IPR029058">
    <property type="entry name" value="AB_hydrolase_fold"/>
</dbReference>
<dbReference type="OMA" id="QVTDIIC"/>
<reference evidence="3" key="1">
    <citation type="submission" date="2014-04" db="EMBL/GenBank/DDBJ databases">
        <title>Evolutionary Origins and Diversification of the Mycorrhizal Mutualists.</title>
        <authorList>
            <consortium name="DOE Joint Genome Institute"/>
            <consortium name="Mycorrhizal Genomics Consortium"/>
            <person name="Kohler A."/>
            <person name="Kuo A."/>
            <person name="Nagy L.G."/>
            <person name="Floudas D."/>
            <person name="Copeland A."/>
            <person name="Barry K.W."/>
            <person name="Cichocki N."/>
            <person name="Veneault-Fourrey C."/>
            <person name="LaButti K."/>
            <person name="Lindquist E.A."/>
            <person name="Lipzen A."/>
            <person name="Lundell T."/>
            <person name="Morin E."/>
            <person name="Murat C."/>
            <person name="Riley R."/>
            <person name="Ohm R."/>
            <person name="Sun H."/>
            <person name="Tunlid A."/>
            <person name="Henrissat B."/>
            <person name="Grigoriev I.V."/>
            <person name="Hibbett D.S."/>
            <person name="Martin F."/>
        </authorList>
    </citation>
    <scope>NUCLEOTIDE SEQUENCE [LARGE SCALE GENOMIC DNA]</scope>
    <source>
        <strain evidence="3">FD-334 SS-4</strain>
    </source>
</reference>
<evidence type="ECO:0000313" key="2">
    <source>
        <dbReference type="EMBL" id="KJA19450.1"/>
    </source>
</evidence>
<accession>A0A0D2PH76</accession>
<dbReference type="PANTHER" id="PTHR42103">
    <property type="entry name" value="ALPHA/BETA-HYDROLASES SUPERFAMILY PROTEIN"/>
    <property type="match status" value="1"/>
</dbReference>
<dbReference type="PANTHER" id="PTHR42103:SF2">
    <property type="entry name" value="AB HYDROLASE-1 DOMAIN-CONTAINING PROTEIN"/>
    <property type="match status" value="1"/>
</dbReference>
<dbReference type="AlphaFoldDB" id="A0A0D2PH76"/>
<feature type="domain" description="Xaa-Pro dipeptidyl-peptidase-like" evidence="1">
    <location>
        <begin position="16"/>
        <end position="122"/>
    </location>
</feature>
<dbReference type="Gene3D" id="3.40.50.1820">
    <property type="entry name" value="alpha/beta hydrolase"/>
    <property type="match status" value="1"/>
</dbReference>
<sequence>MNELHSEEFLIELSTGVTVEADLWKPQAAEEGNKIAICLHPWSWLGGRKGDPVLMSLIEPLVHQKYHVLCYNSRGNGNSTGWSSFTGFSEVEDLKAVVSWLINQVGDVRSVVFLGYSHGSLIASLHPVLPAIRTSHILLSYPLGPRAWLTMFNSSSYNSALRNLVQHPDSNVLVIFGDQDEFTSIAKYRTWASELGGSNLEIREIPNASHFWHGRSGRELQGIVSRWLP</sequence>
<gene>
    <name evidence="2" type="ORF">HYPSUDRAFT_143778</name>
</gene>